<sequence>PIGFVFQQFNLIPSLSVLDNVALPLLYQGLAPAVRAAQSLAVLETLGIADKAGQRPDDLSGGQKQRVAIARALVAQPALMIADEPTGSLDPRHADEVMTLLCELNQAGMALVMVTHDLVLAARAKSRWRIAAGRIVHD</sequence>
<proteinExistence type="predicted"/>
<dbReference type="Pfam" id="PF00005">
    <property type="entry name" value="ABC_tran"/>
    <property type="match status" value="1"/>
</dbReference>
<dbReference type="InterPro" id="IPR015854">
    <property type="entry name" value="ABC_transpr_LolD-like"/>
</dbReference>
<dbReference type="InterPro" id="IPR003439">
    <property type="entry name" value="ABC_transporter-like_ATP-bd"/>
</dbReference>
<organism evidence="2 3">
    <name type="scientific">Rivihabitans pingtungensis</name>
    <dbReference type="NCBI Taxonomy" id="1054498"/>
    <lineage>
        <taxon>Bacteria</taxon>
        <taxon>Pseudomonadati</taxon>
        <taxon>Pseudomonadota</taxon>
        <taxon>Betaproteobacteria</taxon>
        <taxon>Neisseriales</taxon>
        <taxon>Aquaspirillaceae</taxon>
        <taxon>Rivihabitans</taxon>
    </lineage>
</organism>
<protein>
    <submittedName>
        <fullName evidence="2">ABC transporter family protein</fullName>
    </submittedName>
</protein>
<reference evidence="2 3" key="1">
    <citation type="submission" date="2018-05" db="EMBL/GenBank/DDBJ databases">
        <title>Genomic Encyclopedia of Type Strains, Phase IV (KMG-IV): sequencing the most valuable type-strain genomes for metagenomic binning, comparative biology and taxonomic classification.</title>
        <authorList>
            <person name="Goeker M."/>
        </authorList>
    </citation>
    <scope>NUCLEOTIDE SEQUENCE [LARGE SCALE GENOMIC DNA]</scope>
    <source>
        <strain evidence="2 3">DSM 29661</strain>
    </source>
</reference>
<evidence type="ECO:0000313" key="3">
    <source>
        <dbReference type="Proteomes" id="UP000247555"/>
    </source>
</evidence>
<evidence type="ECO:0000259" key="1">
    <source>
        <dbReference type="Pfam" id="PF00005"/>
    </source>
</evidence>
<dbReference type="GO" id="GO:0022857">
    <property type="term" value="F:transmembrane transporter activity"/>
    <property type="evidence" value="ECO:0007669"/>
    <property type="project" value="TreeGrafter"/>
</dbReference>
<dbReference type="EMBL" id="QJKI01000031">
    <property type="protein sequence ID" value="PXX74529.1"/>
    <property type="molecule type" value="Genomic_DNA"/>
</dbReference>
<accession>A0A318KRE2</accession>
<feature type="domain" description="ABC transporter" evidence="1">
    <location>
        <begin position="2"/>
        <end position="86"/>
    </location>
</feature>
<dbReference type="Gene3D" id="3.40.50.300">
    <property type="entry name" value="P-loop containing nucleotide triphosphate hydrolases"/>
    <property type="match status" value="1"/>
</dbReference>
<dbReference type="Proteomes" id="UP000247555">
    <property type="component" value="Unassembled WGS sequence"/>
</dbReference>
<name>A0A318KRE2_9NEIS</name>
<evidence type="ECO:0000313" key="2">
    <source>
        <dbReference type="EMBL" id="PXX74529.1"/>
    </source>
</evidence>
<dbReference type="GO" id="GO:0016887">
    <property type="term" value="F:ATP hydrolysis activity"/>
    <property type="evidence" value="ECO:0007669"/>
    <property type="project" value="InterPro"/>
</dbReference>
<dbReference type="RefSeq" id="WP_146215177.1">
    <property type="nucleotide sequence ID" value="NZ_QJKI01000031.1"/>
</dbReference>
<dbReference type="PANTHER" id="PTHR24220">
    <property type="entry name" value="IMPORT ATP-BINDING PROTEIN"/>
    <property type="match status" value="1"/>
</dbReference>
<keyword evidence="3" id="KW-1185">Reference proteome</keyword>
<dbReference type="GO" id="GO:0005886">
    <property type="term" value="C:plasma membrane"/>
    <property type="evidence" value="ECO:0007669"/>
    <property type="project" value="TreeGrafter"/>
</dbReference>
<feature type="non-terminal residue" evidence="2">
    <location>
        <position position="1"/>
    </location>
</feature>
<dbReference type="OrthoDB" id="581709at2"/>
<gene>
    <name evidence="2" type="ORF">DFR34_1315</name>
</gene>
<dbReference type="SUPFAM" id="SSF52540">
    <property type="entry name" value="P-loop containing nucleoside triphosphate hydrolases"/>
    <property type="match status" value="1"/>
</dbReference>
<dbReference type="AlphaFoldDB" id="A0A318KRE2"/>
<dbReference type="GO" id="GO:0005524">
    <property type="term" value="F:ATP binding"/>
    <property type="evidence" value="ECO:0007669"/>
    <property type="project" value="InterPro"/>
</dbReference>
<dbReference type="InterPro" id="IPR027417">
    <property type="entry name" value="P-loop_NTPase"/>
</dbReference>
<comment type="caution">
    <text evidence="2">The sequence shown here is derived from an EMBL/GenBank/DDBJ whole genome shotgun (WGS) entry which is preliminary data.</text>
</comment>